<name>A0A4Q7P7L8_9BACT</name>
<dbReference type="AlphaFoldDB" id="A0A4Q7P7L8"/>
<dbReference type="OrthoDB" id="980914at2"/>
<evidence type="ECO:0000313" key="2">
    <source>
        <dbReference type="Proteomes" id="UP000292209"/>
    </source>
</evidence>
<gene>
    <name evidence="1" type="ORF">BC751_1620</name>
</gene>
<comment type="caution">
    <text evidence="1">The sequence shown here is derived from an EMBL/GenBank/DDBJ whole genome shotgun (WGS) entry which is preliminary data.</text>
</comment>
<dbReference type="EMBL" id="SGXG01000001">
    <property type="protein sequence ID" value="RZS96064.1"/>
    <property type="molecule type" value="Genomic_DNA"/>
</dbReference>
<accession>A0A4Q7P7L8</accession>
<dbReference type="Proteomes" id="UP000292209">
    <property type="component" value="Unassembled WGS sequence"/>
</dbReference>
<evidence type="ECO:0008006" key="3">
    <source>
        <dbReference type="Google" id="ProtNLM"/>
    </source>
</evidence>
<reference evidence="1 2" key="1">
    <citation type="submission" date="2019-02" db="EMBL/GenBank/DDBJ databases">
        <title>Genomic Encyclopedia of Archaeal and Bacterial Type Strains, Phase II (KMG-II): from individual species to whole genera.</title>
        <authorList>
            <person name="Goeker M."/>
        </authorList>
    </citation>
    <scope>NUCLEOTIDE SEQUENCE [LARGE SCALE GENOMIC DNA]</scope>
    <source>
        <strain evidence="1 2">DSM 21411</strain>
    </source>
</reference>
<evidence type="ECO:0000313" key="1">
    <source>
        <dbReference type="EMBL" id="RZS96064.1"/>
    </source>
</evidence>
<proteinExistence type="predicted"/>
<organism evidence="1 2">
    <name type="scientific">Cecembia calidifontis</name>
    <dbReference type="NCBI Taxonomy" id="1187080"/>
    <lineage>
        <taxon>Bacteria</taxon>
        <taxon>Pseudomonadati</taxon>
        <taxon>Bacteroidota</taxon>
        <taxon>Cytophagia</taxon>
        <taxon>Cytophagales</taxon>
        <taxon>Cyclobacteriaceae</taxon>
        <taxon>Cecembia</taxon>
    </lineage>
</organism>
<sequence length="175" mass="19599">MKKTIAGILILSIIAVGFYTFKALGGFNEIQISQKNLGKIELVGIHYRGTPQDESLKNSFVQIEKLQKENSGSILHTIYYIEPAGKLDTMEVFVGIERRWLEDITGKQILSLDGHEAIVAEIEANRFVMPGPNKVKSKIEDFAKSNNMPAPNIYVDQILGPEHVRVIGIYQAEKK</sequence>
<keyword evidence="2" id="KW-1185">Reference proteome</keyword>
<dbReference type="RefSeq" id="WP_130275070.1">
    <property type="nucleotide sequence ID" value="NZ_SGXG01000001.1"/>
</dbReference>
<protein>
    <recommendedName>
        <fullName evidence="3">GyrI-like small molecule binding protein</fullName>
    </recommendedName>
</protein>